<dbReference type="GO" id="GO:0005643">
    <property type="term" value="C:nuclear pore"/>
    <property type="evidence" value="ECO:0007669"/>
    <property type="project" value="InterPro"/>
</dbReference>
<dbReference type="Gene3D" id="1.10.246.140">
    <property type="match status" value="1"/>
</dbReference>
<evidence type="ECO:0000313" key="4">
    <source>
        <dbReference type="RefSeq" id="XP_025406975.1"/>
    </source>
</evidence>
<proteinExistence type="predicted"/>
<dbReference type="InterPro" id="IPR038212">
    <property type="entry name" value="TF_EnY2_sf"/>
</dbReference>
<evidence type="ECO:0000313" key="1">
    <source>
        <dbReference type="EMBL" id="MBY70397.1"/>
    </source>
</evidence>
<dbReference type="AlphaFoldDB" id="A0A2S2PY07"/>
<sequence length="147" mass="16604">MSGENIDYDKLVKDHLRLRLIESGWNDQLNELIQNAVIKRIENGQSANSIKFEQLYNDVVDFARDAITEELENEFHQKIDEYLSLNSCKESNSSIPSPNSLCGSSDIHMEVSPSILSNVTSNIPSDCPSDIITNDDSFMDTECSYNH</sequence>
<dbReference type="RefSeq" id="XP_025406975.1">
    <property type="nucleotide sequence ID" value="XM_025551190.1"/>
</dbReference>
<dbReference type="GeneID" id="112680952"/>
<evidence type="ECO:0000313" key="8">
    <source>
        <dbReference type="RefSeq" id="XP_025406980.1"/>
    </source>
</evidence>
<dbReference type="RefSeq" id="XP_025406980.1">
    <property type="nucleotide sequence ID" value="XM_025551195.1"/>
</dbReference>
<name>A0A2S2PY07_9HEMI</name>
<dbReference type="RefSeq" id="XP_025406977.1">
    <property type="nucleotide sequence ID" value="XM_025551192.1"/>
</dbReference>
<dbReference type="Pfam" id="PF10163">
    <property type="entry name" value="EnY2"/>
    <property type="match status" value="1"/>
</dbReference>
<dbReference type="InterPro" id="IPR018783">
    <property type="entry name" value="TF_ENY2"/>
</dbReference>
<accession>A0A2S2PY07</accession>
<evidence type="ECO:0000313" key="5">
    <source>
        <dbReference type="RefSeq" id="XP_025406976.1"/>
    </source>
</evidence>
<dbReference type="Proteomes" id="UP000694846">
    <property type="component" value="Unplaced"/>
</dbReference>
<dbReference type="RefSeq" id="XP_025406974.1">
    <property type="nucleotide sequence ID" value="XM_025551189.1"/>
</dbReference>
<dbReference type="RefSeq" id="XP_025406978.1">
    <property type="nucleotide sequence ID" value="XM_025551193.1"/>
</dbReference>
<dbReference type="EMBL" id="GGMS01001194">
    <property type="protein sequence ID" value="MBY70397.1"/>
    <property type="molecule type" value="Transcribed_RNA"/>
</dbReference>
<reference evidence="3 4" key="2">
    <citation type="submission" date="2025-04" db="UniProtKB">
        <authorList>
            <consortium name="RefSeq"/>
        </authorList>
    </citation>
    <scope>IDENTIFICATION</scope>
    <source>
        <tissue evidence="3 4">Whole body</tissue>
    </source>
</reference>
<keyword evidence="2" id="KW-1185">Reference proteome</keyword>
<evidence type="ECO:0000313" key="6">
    <source>
        <dbReference type="RefSeq" id="XP_025406977.1"/>
    </source>
</evidence>
<organism evidence="1">
    <name type="scientific">Sipha flava</name>
    <name type="common">yellow sugarcane aphid</name>
    <dbReference type="NCBI Taxonomy" id="143950"/>
    <lineage>
        <taxon>Eukaryota</taxon>
        <taxon>Metazoa</taxon>
        <taxon>Ecdysozoa</taxon>
        <taxon>Arthropoda</taxon>
        <taxon>Hexapoda</taxon>
        <taxon>Insecta</taxon>
        <taxon>Pterygota</taxon>
        <taxon>Neoptera</taxon>
        <taxon>Paraneoptera</taxon>
        <taxon>Hemiptera</taxon>
        <taxon>Sternorrhyncha</taxon>
        <taxon>Aphidomorpha</taxon>
        <taxon>Aphidoidea</taxon>
        <taxon>Aphididae</taxon>
        <taxon>Sipha</taxon>
    </lineage>
</organism>
<dbReference type="OrthoDB" id="6221744at2759"/>
<gene>
    <name evidence="3 4 5 6 7 8" type="primary">LOC112680952</name>
    <name evidence="1" type="ORF">g.31861</name>
</gene>
<evidence type="ECO:0000313" key="7">
    <source>
        <dbReference type="RefSeq" id="XP_025406978.1"/>
    </source>
</evidence>
<dbReference type="RefSeq" id="XP_025406976.1">
    <property type="nucleotide sequence ID" value="XM_025551191.1"/>
</dbReference>
<dbReference type="GO" id="GO:0006406">
    <property type="term" value="P:mRNA export from nucleus"/>
    <property type="evidence" value="ECO:0007669"/>
    <property type="project" value="InterPro"/>
</dbReference>
<evidence type="ECO:0000313" key="3">
    <source>
        <dbReference type="RefSeq" id="XP_025406974.1"/>
    </source>
</evidence>
<dbReference type="GO" id="GO:0000124">
    <property type="term" value="C:SAGA complex"/>
    <property type="evidence" value="ECO:0007669"/>
    <property type="project" value="InterPro"/>
</dbReference>
<dbReference type="GO" id="GO:0003713">
    <property type="term" value="F:transcription coactivator activity"/>
    <property type="evidence" value="ECO:0007669"/>
    <property type="project" value="InterPro"/>
</dbReference>
<evidence type="ECO:0000313" key="2">
    <source>
        <dbReference type="Proteomes" id="UP000694846"/>
    </source>
</evidence>
<protein>
    <submittedName>
        <fullName evidence="3 4">Uncharacterized protein LOC112680952</fullName>
    </submittedName>
</protein>
<reference evidence="1" key="1">
    <citation type="submission" date="2018-04" db="EMBL/GenBank/DDBJ databases">
        <title>Transcriptome assembly of Sipha flava.</title>
        <authorList>
            <person name="Scully E.D."/>
            <person name="Geib S.M."/>
            <person name="Palmer N.A."/>
            <person name="Koch K."/>
            <person name="Bradshaw J."/>
            <person name="Heng-Moss T."/>
            <person name="Sarath G."/>
        </authorList>
    </citation>
    <scope>NUCLEOTIDE SEQUENCE</scope>
</reference>